<evidence type="ECO:0000256" key="3">
    <source>
        <dbReference type="ARBA" id="ARBA00008212"/>
    </source>
</evidence>
<keyword evidence="9" id="KW-0539">Nucleus</keyword>
<comment type="caution">
    <text evidence="13">The sequence shown here is derived from an EMBL/GenBank/DDBJ whole genome shotgun (WGS) entry which is preliminary data.</text>
</comment>
<organism evidence="13 14">
    <name type="scientific">Cladophialophora carrionii</name>
    <dbReference type="NCBI Taxonomy" id="86049"/>
    <lineage>
        <taxon>Eukaryota</taxon>
        <taxon>Fungi</taxon>
        <taxon>Dikarya</taxon>
        <taxon>Ascomycota</taxon>
        <taxon>Pezizomycotina</taxon>
        <taxon>Eurotiomycetes</taxon>
        <taxon>Chaetothyriomycetidae</taxon>
        <taxon>Chaetothyriales</taxon>
        <taxon>Herpotrichiellaceae</taxon>
        <taxon>Cladophialophora</taxon>
    </lineage>
</organism>
<dbReference type="PANTHER" id="PTHR21330">
    <property type="entry name" value="E3 SUMO-PROTEIN LIGASE NSE2"/>
    <property type="match status" value="1"/>
</dbReference>
<keyword evidence="5" id="KW-0479">Metal-binding</keyword>
<feature type="compositionally biased region" description="Acidic residues" evidence="11">
    <location>
        <begin position="419"/>
        <end position="433"/>
    </location>
</feature>
<dbReference type="PROSITE" id="PS51044">
    <property type="entry name" value="ZF_SP_RING"/>
    <property type="match status" value="1"/>
</dbReference>
<keyword evidence="8" id="KW-0862">Zinc</keyword>
<dbReference type="AlphaFoldDB" id="A0A1C1CID4"/>
<evidence type="ECO:0000256" key="5">
    <source>
        <dbReference type="ARBA" id="ARBA00022723"/>
    </source>
</evidence>
<reference evidence="14" key="1">
    <citation type="submission" date="2015-07" db="EMBL/GenBank/DDBJ databases">
        <authorList>
            <person name="Teixeira M.M."/>
            <person name="Souza R.C."/>
            <person name="Almeida L.G."/>
            <person name="Vicente V.A."/>
            <person name="de Hoog S."/>
            <person name="Bocca A.L."/>
            <person name="de Almeida S.R."/>
            <person name="Vasconcelos A.T."/>
            <person name="Felipe M.S."/>
        </authorList>
    </citation>
    <scope>NUCLEOTIDE SEQUENCE [LARGE SCALE GENOMIC DNA]</scope>
    <source>
        <strain evidence="14">KSF</strain>
    </source>
</reference>
<dbReference type="GO" id="GO:0016925">
    <property type="term" value="P:protein sumoylation"/>
    <property type="evidence" value="ECO:0007669"/>
    <property type="project" value="UniProtKB-UniPathway"/>
</dbReference>
<evidence type="ECO:0000256" key="10">
    <source>
        <dbReference type="PROSITE-ProRule" id="PRU00452"/>
    </source>
</evidence>
<feature type="domain" description="SP-RING-type" evidence="12">
    <location>
        <begin position="321"/>
        <end position="407"/>
    </location>
</feature>
<proteinExistence type="inferred from homology"/>
<evidence type="ECO:0000256" key="4">
    <source>
        <dbReference type="ARBA" id="ARBA00022679"/>
    </source>
</evidence>
<feature type="region of interest" description="Disordered" evidence="11">
    <location>
        <begin position="82"/>
        <end position="118"/>
    </location>
</feature>
<dbReference type="GO" id="GO:0008270">
    <property type="term" value="F:zinc ion binding"/>
    <property type="evidence" value="ECO:0007669"/>
    <property type="project" value="UniProtKB-KW"/>
</dbReference>
<protein>
    <recommendedName>
        <fullName evidence="12">SP-RING-type domain-containing protein</fullName>
    </recommendedName>
</protein>
<evidence type="ECO:0000256" key="9">
    <source>
        <dbReference type="ARBA" id="ARBA00023242"/>
    </source>
</evidence>
<evidence type="ECO:0000313" key="14">
    <source>
        <dbReference type="Proteomes" id="UP000094526"/>
    </source>
</evidence>
<evidence type="ECO:0000256" key="8">
    <source>
        <dbReference type="ARBA" id="ARBA00022833"/>
    </source>
</evidence>
<evidence type="ECO:0000259" key="12">
    <source>
        <dbReference type="PROSITE" id="PS51044"/>
    </source>
</evidence>
<feature type="compositionally biased region" description="Polar residues" evidence="11">
    <location>
        <begin position="462"/>
        <end position="471"/>
    </location>
</feature>
<keyword evidence="7" id="KW-0833">Ubl conjugation pathway</keyword>
<name>A0A1C1CID4_9EURO</name>
<dbReference type="OrthoDB" id="756301at2759"/>
<dbReference type="UniPathway" id="UPA00886"/>
<dbReference type="STRING" id="86049.A0A1C1CID4"/>
<feature type="region of interest" description="Disordered" evidence="11">
    <location>
        <begin position="154"/>
        <end position="330"/>
    </location>
</feature>
<comment type="similarity">
    <text evidence="3">Belongs to the NSE2 family.</text>
</comment>
<feature type="region of interest" description="Disordered" evidence="11">
    <location>
        <begin position="410"/>
        <end position="519"/>
    </location>
</feature>
<dbReference type="GO" id="GO:0061665">
    <property type="term" value="F:SUMO ligase activity"/>
    <property type="evidence" value="ECO:0007669"/>
    <property type="project" value="TreeGrafter"/>
</dbReference>
<keyword evidence="14" id="KW-1185">Reference proteome</keyword>
<feature type="compositionally biased region" description="Acidic residues" evidence="11">
    <location>
        <begin position="317"/>
        <end position="327"/>
    </location>
</feature>
<dbReference type="EMBL" id="LGRB01000012">
    <property type="protein sequence ID" value="OCT48285.1"/>
    <property type="molecule type" value="Genomic_DNA"/>
</dbReference>
<evidence type="ECO:0000256" key="7">
    <source>
        <dbReference type="ARBA" id="ARBA00022786"/>
    </source>
</evidence>
<evidence type="ECO:0000256" key="2">
    <source>
        <dbReference type="ARBA" id="ARBA00004718"/>
    </source>
</evidence>
<dbReference type="SUPFAM" id="SSF57850">
    <property type="entry name" value="RING/U-box"/>
    <property type="match status" value="1"/>
</dbReference>
<keyword evidence="4" id="KW-0808">Transferase</keyword>
<accession>A0A1C1CID4</accession>
<dbReference type="Gene3D" id="3.30.40.10">
    <property type="entry name" value="Zinc/RING finger domain, C3HC4 (zinc finger)"/>
    <property type="match status" value="1"/>
</dbReference>
<feature type="compositionally biased region" description="Acidic residues" evidence="11">
    <location>
        <begin position="185"/>
        <end position="207"/>
    </location>
</feature>
<dbReference type="eggNOG" id="KOG2979">
    <property type="taxonomic scope" value="Eukaryota"/>
</dbReference>
<dbReference type="GO" id="GO:0005634">
    <property type="term" value="C:nucleus"/>
    <property type="evidence" value="ECO:0007669"/>
    <property type="project" value="UniProtKB-SubCell"/>
</dbReference>
<dbReference type="PANTHER" id="PTHR21330:SF1">
    <property type="entry name" value="E3 SUMO-PROTEIN LIGASE NSE2"/>
    <property type="match status" value="1"/>
</dbReference>
<dbReference type="CDD" id="cd16651">
    <property type="entry name" value="SPL-RING_NSE2"/>
    <property type="match status" value="1"/>
</dbReference>
<comment type="subcellular location">
    <subcellularLocation>
        <location evidence="1">Nucleus</location>
    </subcellularLocation>
</comment>
<evidence type="ECO:0000313" key="13">
    <source>
        <dbReference type="EMBL" id="OCT48285.1"/>
    </source>
</evidence>
<dbReference type="InterPro" id="IPR013083">
    <property type="entry name" value="Znf_RING/FYVE/PHD"/>
</dbReference>
<feature type="compositionally biased region" description="Basic and acidic residues" evidence="11">
    <location>
        <begin position="108"/>
        <end position="118"/>
    </location>
</feature>
<evidence type="ECO:0000256" key="11">
    <source>
        <dbReference type="SAM" id="MobiDB-lite"/>
    </source>
</evidence>
<comment type="pathway">
    <text evidence="2">Protein modification; protein sumoylation.</text>
</comment>
<dbReference type="GO" id="GO:0030915">
    <property type="term" value="C:Smc5-Smc6 complex"/>
    <property type="evidence" value="ECO:0007669"/>
    <property type="project" value="InterPro"/>
</dbReference>
<sequence>MASTFEPQPLAAPLNDDALSHLRDLVPQPQLRTALERDRHIPTKRYLQSRDLLRKAAETLADITGDLNQGANKSKTRHLRLKARREKERAEAHAEDDGGEVAGAEAEADARHEEFQRQAEELTKKMDMSIRGIIDDLNWLAEYPDILKAVTEKAQDSAEEQRRKFEGRDATSSRRKRRPQRTSEDGGEDEETEDGEEEDEEEEEEEEPVRRSRRAREPPTLDPSETPHVQLAIALEEQGRRWTSQSLTDRYARDNYYKGWKGSLWDGQNPGENPPPMPHETLWFAVEEGRSATTSFSSTQQGRQRGAHSGPANGTESGEEEEDDLEISAENTRIRCPLTLLPYKEPMTSRTCNHSYEKTAILELLSNCHTQPKKVKCPDTGCNADINGEEDLYENQLLKRRVARILARQMQRNAPATSDIDEDDEDEDEDDDEVVKGTQRQPLGLGSSPVTPASGRRKARTTVKNENSLTSRAGGRESVIPDSQFDGRGDVPRHGSPRRQAPASRSLRGTQILDLEDDD</sequence>
<dbReference type="InterPro" id="IPR004181">
    <property type="entry name" value="Znf_MIZ"/>
</dbReference>
<evidence type="ECO:0000256" key="6">
    <source>
        <dbReference type="ARBA" id="ARBA00022771"/>
    </source>
</evidence>
<feature type="compositionally biased region" description="Polar residues" evidence="11">
    <location>
        <begin position="291"/>
        <end position="303"/>
    </location>
</feature>
<dbReference type="VEuPathDB" id="FungiDB:CLCR_04052"/>
<dbReference type="Pfam" id="PF11789">
    <property type="entry name" value="zf-Nse"/>
    <property type="match status" value="1"/>
</dbReference>
<keyword evidence="6 10" id="KW-0863">Zinc-finger</keyword>
<feature type="compositionally biased region" description="Basic and acidic residues" evidence="11">
    <location>
        <begin position="154"/>
        <end position="172"/>
    </location>
</feature>
<dbReference type="GO" id="GO:0000724">
    <property type="term" value="P:double-strand break repair via homologous recombination"/>
    <property type="evidence" value="ECO:0007669"/>
    <property type="project" value="InterPro"/>
</dbReference>
<feature type="compositionally biased region" description="Basic and acidic residues" evidence="11">
    <location>
        <begin position="85"/>
        <end position="96"/>
    </location>
</feature>
<dbReference type="InterPro" id="IPR026846">
    <property type="entry name" value="Nse2(Mms21)"/>
</dbReference>
<dbReference type="Proteomes" id="UP000094526">
    <property type="component" value="Unassembled WGS sequence"/>
</dbReference>
<evidence type="ECO:0000256" key="1">
    <source>
        <dbReference type="ARBA" id="ARBA00004123"/>
    </source>
</evidence>
<dbReference type="VEuPathDB" id="FungiDB:G647_08430"/>
<gene>
    <name evidence="13" type="ORF">CLCR_04052</name>
</gene>